<dbReference type="Gene3D" id="3.30.160.60">
    <property type="entry name" value="Classic Zinc Finger"/>
    <property type="match status" value="3"/>
</dbReference>
<keyword evidence="5" id="KW-0862">Zinc</keyword>
<keyword evidence="6" id="KW-0238">DNA-binding</keyword>
<protein>
    <recommendedName>
        <fullName evidence="9">C2H2-type domain-containing protein</fullName>
    </recommendedName>
</protein>
<feature type="domain" description="C2H2-type" evidence="9">
    <location>
        <begin position="49"/>
        <end position="77"/>
    </location>
</feature>
<keyword evidence="4 8" id="KW-0863">Zinc-finger</keyword>
<dbReference type="SUPFAM" id="SSF57667">
    <property type="entry name" value="beta-beta-alpha zinc fingers"/>
    <property type="match status" value="3"/>
</dbReference>
<keyword evidence="11" id="KW-1185">Reference proteome</keyword>
<dbReference type="PROSITE" id="PS00028">
    <property type="entry name" value="ZINC_FINGER_C2H2_1"/>
    <property type="match status" value="5"/>
</dbReference>
<feature type="domain" description="C2H2-type" evidence="9">
    <location>
        <begin position="109"/>
        <end position="136"/>
    </location>
</feature>
<comment type="subcellular location">
    <subcellularLocation>
        <location evidence="1">Nucleus</location>
    </subcellularLocation>
</comment>
<keyword evidence="3" id="KW-0677">Repeat</keyword>
<organism evidence="10 11">
    <name type="scientific">Molorchus minor</name>
    <dbReference type="NCBI Taxonomy" id="1323400"/>
    <lineage>
        <taxon>Eukaryota</taxon>
        <taxon>Metazoa</taxon>
        <taxon>Ecdysozoa</taxon>
        <taxon>Arthropoda</taxon>
        <taxon>Hexapoda</taxon>
        <taxon>Insecta</taxon>
        <taxon>Pterygota</taxon>
        <taxon>Neoptera</taxon>
        <taxon>Endopterygota</taxon>
        <taxon>Coleoptera</taxon>
        <taxon>Polyphaga</taxon>
        <taxon>Cucujiformia</taxon>
        <taxon>Chrysomeloidea</taxon>
        <taxon>Cerambycidae</taxon>
        <taxon>Lamiinae</taxon>
        <taxon>Monochamini</taxon>
        <taxon>Molorchus</taxon>
    </lineage>
</organism>
<dbReference type="Pfam" id="PF00096">
    <property type="entry name" value="zf-C2H2"/>
    <property type="match status" value="2"/>
</dbReference>
<dbReference type="InterPro" id="IPR036236">
    <property type="entry name" value="Znf_C2H2_sf"/>
</dbReference>
<evidence type="ECO:0000256" key="8">
    <source>
        <dbReference type="PROSITE-ProRule" id="PRU00042"/>
    </source>
</evidence>
<keyword evidence="7" id="KW-0539">Nucleus</keyword>
<evidence type="ECO:0000256" key="3">
    <source>
        <dbReference type="ARBA" id="ARBA00022737"/>
    </source>
</evidence>
<dbReference type="InterPro" id="IPR050589">
    <property type="entry name" value="Ikaros_C2H2-ZF"/>
</dbReference>
<dbReference type="EMBL" id="JAPWTJ010000782">
    <property type="protein sequence ID" value="KAJ8975671.1"/>
    <property type="molecule type" value="Genomic_DNA"/>
</dbReference>
<keyword evidence="2" id="KW-0479">Metal-binding</keyword>
<dbReference type="PROSITE" id="PS50157">
    <property type="entry name" value="ZINC_FINGER_C2H2_2"/>
    <property type="match status" value="3"/>
</dbReference>
<feature type="domain" description="C2H2-type" evidence="9">
    <location>
        <begin position="80"/>
        <end position="108"/>
    </location>
</feature>
<dbReference type="InterPro" id="IPR013087">
    <property type="entry name" value="Znf_C2H2_type"/>
</dbReference>
<evidence type="ECO:0000256" key="2">
    <source>
        <dbReference type="ARBA" id="ARBA00022723"/>
    </source>
</evidence>
<proteinExistence type="predicted"/>
<dbReference type="PANTHER" id="PTHR24404">
    <property type="entry name" value="ZINC FINGER PROTEIN"/>
    <property type="match status" value="1"/>
</dbReference>
<name>A0ABQ9JCB5_9CUCU</name>
<evidence type="ECO:0000256" key="1">
    <source>
        <dbReference type="ARBA" id="ARBA00004123"/>
    </source>
</evidence>
<evidence type="ECO:0000313" key="10">
    <source>
        <dbReference type="EMBL" id="KAJ8975671.1"/>
    </source>
</evidence>
<accession>A0ABQ9JCB5</accession>
<dbReference type="Proteomes" id="UP001162164">
    <property type="component" value="Unassembled WGS sequence"/>
</dbReference>
<comment type="caution">
    <text evidence="10">The sequence shown here is derived from an EMBL/GenBank/DDBJ whole genome shotgun (WGS) entry which is preliminary data.</text>
</comment>
<evidence type="ECO:0000256" key="5">
    <source>
        <dbReference type="ARBA" id="ARBA00022833"/>
    </source>
</evidence>
<reference evidence="10" key="1">
    <citation type="journal article" date="2023" name="Insect Mol. Biol.">
        <title>Genome sequencing provides insights into the evolution of gene families encoding plant cell wall-degrading enzymes in longhorned beetles.</title>
        <authorList>
            <person name="Shin N.R."/>
            <person name="Okamura Y."/>
            <person name="Kirsch R."/>
            <person name="Pauchet Y."/>
        </authorList>
    </citation>
    <scope>NUCLEOTIDE SEQUENCE</scope>
    <source>
        <strain evidence="10">MMC_N1</strain>
    </source>
</reference>
<evidence type="ECO:0000259" key="9">
    <source>
        <dbReference type="PROSITE" id="PS50157"/>
    </source>
</evidence>
<evidence type="ECO:0000256" key="6">
    <source>
        <dbReference type="ARBA" id="ARBA00023125"/>
    </source>
</evidence>
<dbReference type="PANTHER" id="PTHR24404:SF114">
    <property type="entry name" value="KLUMPFUSS, ISOFORM B-RELATED"/>
    <property type="match status" value="1"/>
</dbReference>
<evidence type="ECO:0000313" key="11">
    <source>
        <dbReference type="Proteomes" id="UP001162164"/>
    </source>
</evidence>
<dbReference type="SMART" id="SM00355">
    <property type="entry name" value="ZnF_C2H2"/>
    <property type="match status" value="5"/>
</dbReference>
<evidence type="ECO:0000256" key="7">
    <source>
        <dbReference type="ARBA" id="ARBA00023242"/>
    </source>
</evidence>
<sequence length="232" mass="27651">MLASHKFTHLQYTKDDYRMAKDRGVFSYVKKLKRHITVTHGNSSPNQDNSCQPCGKRFINRCALLRHIRLIHNAKKAKKFCCHICDKSFSVKHTLSLHVNKMHPTSERFQCDICNSSFFTRGEYMKHNRLHARNVSNKPLSSMQCKMCLRFCKKDLKRARYLRRHLQLCHPDEKLYYCDYCDFEVDTYKQIKMHRRSPEHLQKIGLDRLIKYTQKCDVIKTDIEDTEVTEES</sequence>
<evidence type="ECO:0000256" key="4">
    <source>
        <dbReference type="ARBA" id="ARBA00022771"/>
    </source>
</evidence>
<gene>
    <name evidence="10" type="ORF">NQ317_003171</name>
</gene>